<accession>A0AC34RRC3</accession>
<reference evidence="2" key="1">
    <citation type="submission" date="2022-11" db="UniProtKB">
        <authorList>
            <consortium name="WormBaseParasite"/>
        </authorList>
    </citation>
    <scope>IDENTIFICATION</scope>
</reference>
<evidence type="ECO:0000313" key="1">
    <source>
        <dbReference type="Proteomes" id="UP000887576"/>
    </source>
</evidence>
<dbReference type="Proteomes" id="UP000887576">
    <property type="component" value="Unplaced"/>
</dbReference>
<dbReference type="WBParaSite" id="JU765_v2.g9536.t1">
    <property type="protein sequence ID" value="JU765_v2.g9536.t1"/>
    <property type="gene ID" value="JU765_v2.g9536"/>
</dbReference>
<proteinExistence type="predicted"/>
<name>A0AC34RRC3_9BILA</name>
<sequence>ETESTFYQVKDDETTYVVGKVSFNESGLKEIKKSNPKHVKQPTVEKTHPKSLELQKTQDATVDEHGRGHQRHHSVGPFLPTPKSKIIQGNFEIPQNSVQEKSRDENSNFLAALPEWKPAGDYDFHPGYDHDDNETDNNPDLFPNFDVKMMEADMVVDTPFLFMVVSESDGGSTTKKLIHFVGRFTGVDEVVDSTILKSFQQPKKTV</sequence>
<protein>
    <submittedName>
        <fullName evidence="2">Uncharacterized protein</fullName>
    </submittedName>
</protein>
<organism evidence="1 2">
    <name type="scientific">Panagrolaimus sp. JU765</name>
    <dbReference type="NCBI Taxonomy" id="591449"/>
    <lineage>
        <taxon>Eukaryota</taxon>
        <taxon>Metazoa</taxon>
        <taxon>Ecdysozoa</taxon>
        <taxon>Nematoda</taxon>
        <taxon>Chromadorea</taxon>
        <taxon>Rhabditida</taxon>
        <taxon>Tylenchina</taxon>
        <taxon>Panagrolaimomorpha</taxon>
        <taxon>Panagrolaimoidea</taxon>
        <taxon>Panagrolaimidae</taxon>
        <taxon>Panagrolaimus</taxon>
    </lineage>
</organism>
<evidence type="ECO:0000313" key="2">
    <source>
        <dbReference type="WBParaSite" id="JU765_v2.g9536.t1"/>
    </source>
</evidence>